<evidence type="ECO:0000313" key="3">
    <source>
        <dbReference type="EMBL" id="CRG82661.1"/>
    </source>
</evidence>
<sequence>MENSEESAVNCGNLSYSRLNDGYPSSPIASLAPTTNEVCTQPPNTDLAPLQNQDHENPEIRTDNTDPIPPTRPMTPSVSSEELVPKSVSTDLHPHDSIPHVPASSSIPTRGGKAERHENHHESVVLDSQDVEYSVQSIPHNGEARQQGTSTISVQDIICHPDEPATVQGNEPANVSNLPSIAVVMPVSSCSPVTSSKRTLSSNQCDLVPEPLLLEDDNDSPLSDDEDDADYIDDEDIPDADQRPPASKRRKISPGARSLPISRETRSSKKLCRSEPVQQDLGQAVKNHQPSPLPSEDVYCFTGLLSYLSRMPIEDRLQFVSWFCEGALTQIMPDPNLALSPNPASTAKRSRKSGRSSSKPRENKPWKPEEKALLRQLKKEEHLSWSAIEERFAEKFPKRKIGAIKLHWYTKLKDEPQV</sequence>
<reference evidence="3 4" key="1">
    <citation type="submission" date="2015-04" db="EMBL/GenBank/DDBJ databases">
        <authorList>
            <person name="Syromyatnikov M.Y."/>
            <person name="Popov V.N."/>
        </authorList>
    </citation>
    <scope>NUCLEOTIDE SEQUENCE [LARGE SCALE GENOMIC DNA]</scope>
    <source>
        <strain evidence="3">WF-38-12</strain>
    </source>
</reference>
<evidence type="ECO:0000313" key="4">
    <source>
        <dbReference type="Proteomes" id="UP000054383"/>
    </source>
</evidence>
<feature type="region of interest" description="Disordered" evidence="1">
    <location>
        <begin position="191"/>
        <end position="293"/>
    </location>
</feature>
<evidence type="ECO:0000256" key="1">
    <source>
        <dbReference type="SAM" id="MobiDB-lite"/>
    </source>
</evidence>
<feature type="compositionally biased region" description="Acidic residues" evidence="1">
    <location>
        <begin position="213"/>
        <end position="239"/>
    </location>
</feature>
<feature type="domain" description="Myb-like" evidence="2">
    <location>
        <begin position="358"/>
        <end position="412"/>
    </location>
</feature>
<dbReference type="Proteomes" id="UP000054383">
    <property type="component" value="Unassembled WGS sequence"/>
</dbReference>
<dbReference type="Gene3D" id="1.10.10.60">
    <property type="entry name" value="Homeodomain-like"/>
    <property type="match status" value="1"/>
</dbReference>
<dbReference type="CDD" id="cd00167">
    <property type="entry name" value="SANT"/>
    <property type="match status" value="1"/>
</dbReference>
<name>A0A0U1LKM3_TALIS</name>
<proteinExistence type="predicted"/>
<dbReference type="OrthoDB" id="4367329at2759"/>
<dbReference type="AlphaFoldDB" id="A0A0U1LKM3"/>
<dbReference type="STRING" id="28573.A0A0U1LKM3"/>
<feature type="compositionally biased region" description="Polar residues" evidence="1">
    <location>
        <begin position="276"/>
        <end position="290"/>
    </location>
</feature>
<accession>A0A0U1LKM3</accession>
<organism evidence="3 4">
    <name type="scientific">Talaromyces islandicus</name>
    <name type="common">Penicillium islandicum</name>
    <dbReference type="NCBI Taxonomy" id="28573"/>
    <lineage>
        <taxon>Eukaryota</taxon>
        <taxon>Fungi</taxon>
        <taxon>Dikarya</taxon>
        <taxon>Ascomycota</taxon>
        <taxon>Pezizomycotina</taxon>
        <taxon>Eurotiomycetes</taxon>
        <taxon>Eurotiomycetidae</taxon>
        <taxon>Eurotiales</taxon>
        <taxon>Trichocomaceae</taxon>
        <taxon>Talaromyces</taxon>
        <taxon>Talaromyces sect. Islandici</taxon>
    </lineage>
</organism>
<gene>
    <name evidence="3" type="ORF">PISL3812_00005</name>
</gene>
<feature type="compositionally biased region" description="Polar residues" evidence="1">
    <location>
        <begin position="32"/>
        <end position="44"/>
    </location>
</feature>
<keyword evidence="4" id="KW-1185">Reference proteome</keyword>
<feature type="compositionally biased region" description="Polar residues" evidence="1">
    <location>
        <begin position="191"/>
        <end position="205"/>
    </location>
</feature>
<feature type="compositionally biased region" description="Basic and acidic residues" evidence="1">
    <location>
        <begin position="53"/>
        <end position="64"/>
    </location>
</feature>
<feature type="compositionally biased region" description="Basic and acidic residues" evidence="1">
    <location>
        <begin position="359"/>
        <end position="370"/>
    </location>
</feature>
<feature type="region of interest" description="Disordered" evidence="1">
    <location>
        <begin position="334"/>
        <end position="370"/>
    </location>
</feature>
<evidence type="ECO:0000259" key="2">
    <source>
        <dbReference type="PROSITE" id="PS50090"/>
    </source>
</evidence>
<protein>
    <recommendedName>
        <fullName evidence="2">Myb-like domain-containing protein</fullName>
    </recommendedName>
</protein>
<dbReference type="InterPro" id="IPR001005">
    <property type="entry name" value="SANT/Myb"/>
</dbReference>
<dbReference type="SUPFAM" id="SSF46689">
    <property type="entry name" value="Homeodomain-like"/>
    <property type="match status" value="1"/>
</dbReference>
<dbReference type="EMBL" id="CVMT01000001">
    <property type="protein sequence ID" value="CRG82661.1"/>
    <property type="molecule type" value="Genomic_DNA"/>
</dbReference>
<dbReference type="PROSITE" id="PS50090">
    <property type="entry name" value="MYB_LIKE"/>
    <property type="match status" value="1"/>
</dbReference>
<dbReference type="InterPro" id="IPR009057">
    <property type="entry name" value="Homeodomain-like_sf"/>
</dbReference>
<feature type="region of interest" description="Disordered" evidence="1">
    <location>
        <begin position="27"/>
        <end position="120"/>
    </location>
</feature>